<evidence type="ECO:0000256" key="3">
    <source>
        <dbReference type="RuleBase" id="RU361235"/>
    </source>
</evidence>
<feature type="region of interest" description="Disordered" evidence="4">
    <location>
        <begin position="68"/>
        <end position="100"/>
    </location>
</feature>
<dbReference type="InterPro" id="IPR019826">
    <property type="entry name" value="Carboxylesterase_B_AS"/>
</dbReference>
<evidence type="ECO:0000313" key="7">
    <source>
        <dbReference type="Proteomes" id="UP001278500"/>
    </source>
</evidence>
<keyword evidence="2 3" id="KW-0378">Hydrolase</keyword>
<dbReference type="AlphaFoldDB" id="A0AAE0JJ48"/>
<reference evidence="6" key="1">
    <citation type="journal article" date="2023" name="Mol. Phylogenet. Evol.">
        <title>Genome-scale phylogeny and comparative genomics of the fungal order Sordariales.</title>
        <authorList>
            <person name="Hensen N."/>
            <person name="Bonometti L."/>
            <person name="Westerberg I."/>
            <person name="Brannstrom I.O."/>
            <person name="Guillou S."/>
            <person name="Cros-Aarteil S."/>
            <person name="Calhoun S."/>
            <person name="Haridas S."/>
            <person name="Kuo A."/>
            <person name="Mondo S."/>
            <person name="Pangilinan J."/>
            <person name="Riley R."/>
            <person name="LaButti K."/>
            <person name="Andreopoulos B."/>
            <person name="Lipzen A."/>
            <person name="Chen C."/>
            <person name="Yan M."/>
            <person name="Daum C."/>
            <person name="Ng V."/>
            <person name="Clum A."/>
            <person name="Steindorff A."/>
            <person name="Ohm R.A."/>
            <person name="Martin F."/>
            <person name="Silar P."/>
            <person name="Natvig D.O."/>
            <person name="Lalanne C."/>
            <person name="Gautier V."/>
            <person name="Ament-Velasquez S.L."/>
            <person name="Kruys A."/>
            <person name="Hutchinson M.I."/>
            <person name="Powell A.J."/>
            <person name="Barry K."/>
            <person name="Miller A.N."/>
            <person name="Grigoriev I.V."/>
            <person name="Debuchy R."/>
            <person name="Gladieux P."/>
            <person name="Hiltunen Thoren M."/>
            <person name="Johannesson H."/>
        </authorList>
    </citation>
    <scope>NUCLEOTIDE SEQUENCE</scope>
    <source>
        <strain evidence="6">CBS 560.94</strain>
    </source>
</reference>
<dbReference type="PROSITE" id="PS00122">
    <property type="entry name" value="CARBOXYLESTERASE_B_1"/>
    <property type="match status" value="1"/>
</dbReference>
<dbReference type="SUPFAM" id="SSF53474">
    <property type="entry name" value="alpha/beta-Hydrolases"/>
    <property type="match status" value="1"/>
</dbReference>
<protein>
    <recommendedName>
        <fullName evidence="3">Carboxylic ester hydrolase</fullName>
        <ecNumber evidence="3">3.1.1.-</ecNumber>
    </recommendedName>
</protein>
<feature type="signal peptide" evidence="3">
    <location>
        <begin position="1"/>
        <end position="25"/>
    </location>
</feature>
<dbReference type="Gene3D" id="3.40.50.1820">
    <property type="entry name" value="alpha/beta hydrolase"/>
    <property type="match status" value="1"/>
</dbReference>
<name>A0AAE0JJ48_9PEZI</name>
<comment type="similarity">
    <text evidence="1 3">Belongs to the type-B carboxylesterase/lipase family.</text>
</comment>
<organism evidence="6 7">
    <name type="scientific">Neurospora tetraspora</name>
    <dbReference type="NCBI Taxonomy" id="94610"/>
    <lineage>
        <taxon>Eukaryota</taxon>
        <taxon>Fungi</taxon>
        <taxon>Dikarya</taxon>
        <taxon>Ascomycota</taxon>
        <taxon>Pezizomycotina</taxon>
        <taxon>Sordariomycetes</taxon>
        <taxon>Sordariomycetidae</taxon>
        <taxon>Sordariales</taxon>
        <taxon>Sordariaceae</taxon>
        <taxon>Neurospora</taxon>
    </lineage>
</organism>
<dbReference type="InterPro" id="IPR002018">
    <property type="entry name" value="CarbesteraseB"/>
</dbReference>
<evidence type="ECO:0000256" key="4">
    <source>
        <dbReference type="SAM" id="MobiDB-lite"/>
    </source>
</evidence>
<evidence type="ECO:0000256" key="2">
    <source>
        <dbReference type="ARBA" id="ARBA00022801"/>
    </source>
</evidence>
<feature type="compositionally biased region" description="Basic and acidic residues" evidence="4">
    <location>
        <begin position="254"/>
        <end position="263"/>
    </location>
</feature>
<dbReference type="EC" id="3.1.1.-" evidence="3"/>
<dbReference type="GO" id="GO:0016787">
    <property type="term" value="F:hydrolase activity"/>
    <property type="evidence" value="ECO:0007669"/>
    <property type="project" value="UniProtKB-KW"/>
</dbReference>
<proteinExistence type="inferred from homology"/>
<gene>
    <name evidence="6" type="ORF">B0H65DRAFT_463490</name>
</gene>
<feature type="compositionally biased region" description="Polar residues" evidence="4">
    <location>
        <begin position="75"/>
        <end position="91"/>
    </location>
</feature>
<dbReference type="InterPro" id="IPR050309">
    <property type="entry name" value="Type-B_Carboxylest/Lipase"/>
</dbReference>
<feature type="domain" description="Carboxylesterase type B" evidence="5">
    <location>
        <begin position="269"/>
        <end position="597"/>
    </location>
</feature>
<dbReference type="GeneID" id="87863857"/>
<dbReference type="PANTHER" id="PTHR11559">
    <property type="entry name" value="CARBOXYLESTERASE"/>
    <property type="match status" value="1"/>
</dbReference>
<feature type="domain" description="Carboxylesterase type B" evidence="5">
    <location>
        <begin position="39"/>
        <end position="238"/>
    </location>
</feature>
<dbReference type="Pfam" id="PF00135">
    <property type="entry name" value="COesterase"/>
    <property type="match status" value="2"/>
</dbReference>
<dbReference type="Proteomes" id="UP001278500">
    <property type="component" value="Unassembled WGS sequence"/>
</dbReference>
<accession>A0AAE0JJ48</accession>
<feature type="region of interest" description="Disordered" evidence="4">
    <location>
        <begin position="248"/>
        <end position="270"/>
    </location>
</feature>
<keyword evidence="7" id="KW-1185">Reference proteome</keyword>
<dbReference type="EMBL" id="JAUEPP010000003">
    <property type="protein sequence ID" value="KAK3348454.1"/>
    <property type="molecule type" value="Genomic_DNA"/>
</dbReference>
<keyword evidence="3" id="KW-0732">Signal</keyword>
<evidence type="ECO:0000256" key="1">
    <source>
        <dbReference type="ARBA" id="ARBA00005964"/>
    </source>
</evidence>
<feature type="chain" id="PRO_5041770899" description="Carboxylic ester hydrolase" evidence="3">
    <location>
        <begin position="26"/>
        <end position="639"/>
    </location>
</feature>
<reference evidence="6" key="2">
    <citation type="submission" date="2023-06" db="EMBL/GenBank/DDBJ databases">
        <authorList>
            <consortium name="Lawrence Berkeley National Laboratory"/>
            <person name="Haridas S."/>
            <person name="Hensen N."/>
            <person name="Bonometti L."/>
            <person name="Westerberg I."/>
            <person name="Brannstrom I.O."/>
            <person name="Guillou S."/>
            <person name="Cros-Aarteil S."/>
            <person name="Calhoun S."/>
            <person name="Kuo A."/>
            <person name="Mondo S."/>
            <person name="Pangilinan J."/>
            <person name="Riley R."/>
            <person name="Labutti K."/>
            <person name="Andreopoulos B."/>
            <person name="Lipzen A."/>
            <person name="Chen C."/>
            <person name="Yanf M."/>
            <person name="Daum C."/>
            <person name="Ng V."/>
            <person name="Clum A."/>
            <person name="Steindorff A."/>
            <person name="Ohm R."/>
            <person name="Martin F."/>
            <person name="Silar P."/>
            <person name="Natvig D."/>
            <person name="Lalanne C."/>
            <person name="Gautier V."/>
            <person name="Ament-Velasquez S.L."/>
            <person name="Kruys A."/>
            <person name="Hutchinson M.I."/>
            <person name="Powell A.J."/>
            <person name="Barry K."/>
            <person name="Miller A.N."/>
            <person name="Grigoriev I.V."/>
            <person name="Debuchy R."/>
            <person name="Gladieux P."/>
            <person name="Thoren M.H."/>
            <person name="Johannesson H."/>
        </authorList>
    </citation>
    <scope>NUCLEOTIDE SEQUENCE</scope>
    <source>
        <strain evidence="6">CBS 560.94</strain>
    </source>
</reference>
<evidence type="ECO:0000259" key="5">
    <source>
        <dbReference type="Pfam" id="PF00135"/>
    </source>
</evidence>
<sequence>MITLGHLTLTAIAIILTSHLPLVPTTTTNSSGPPQAHTLNGTYTGLHLPFFSQDLFLGIPYAQSTADTNRFRPPQSLNTSWSGSHSATTYSPACPDHAPPSPIDNDTLHGMSEDCLSINIVRASGEQKPLPVVLWIHGGSYQFGTSGLPRYNLSFIVQRSVEMGKPILAASINYRKSSWGLLFSQEIMGSGNTNLALRDMIKALEWVQENIAGFGGDPGRVTIWGESSGSFAVGQLVVAYGGRLGGPASAPGKGDGKGKEKGKGKGTGKPLFHATIQESGSATTAWYNGTERYQPIYDLLVQRANCSEAIDTLACLRTIPYPDLYPLMSPYTLITDGGPGFYPIIDGDLLPAFPSFLLAQGRFASDIPHLLGTNSDEGTDNAPRWGISTDEQIFALVRNQSGFNFPESTVQQILDLYPDDPAKGIPLDTGNTTFQETSKRGKQYKRAAAILGDVFYHSPRLFDARHYSFYHGSSPNSTFVYRFNTRPWLSQVNLQYQGLLAATNEVNVTCEPQAAGSFGKGETRCGALAPAADGVTHATELAFVFQHPEFLGPWKGYWGLSDVMTEFWLNFVSDGTPNGDQNRDRKEVVVWPAYGSGDGEEGVDLVLQTEEQGGLVVERDTWRLEGRELLGRWARRRNV</sequence>
<evidence type="ECO:0000313" key="6">
    <source>
        <dbReference type="EMBL" id="KAK3348454.1"/>
    </source>
</evidence>
<dbReference type="RefSeq" id="XP_062683536.1">
    <property type="nucleotide sequence ID" value="XM_062826703.1"/>
</dbReference>
<dbReference type="InterPro" id="IPR029058">
    <property type="entry name" value="AB_hydrolase_fold"/>
</dbReference>
<comment type="caution">
    <text evidence="6">The sequence shown here is derived from an EMBL/GenBank/DDBJ whole genome shotgun (WGS) entry which is preliminary data.</text>
</comment>